<comment type="caution">
    <text evidence="1">The sequence shown here is derived from an EMBL/GenBank/DDBJ whole genome shotgun (WGS) entry which is preliminary data.</text>
</comment>
<proteinExistence type="predicted"/>
<name>A0AAD6DVD6_9EURO</name>
<dbReference type="Gene3D" id="1.25.40.20">
    <property type="entry name" value="Ankyrin repeat-containing domain"/>
    <property type="match status" value="1"/>
</dbReference>
<gene>
    <name evidence="1" type="ORF">N7537_010655</name>
</gene>
<evidence type="ECO:0000313" key="1">
    <source>
        <dbReference type="EMBL" id="KAJ5593751.1"/>
    </source>
</evidence>
<dbReference type="Proteomes" id="UP001213799">
    <property type="component" value="Unassembled WGS sequence"/>
</dbReference>
<evidence type="ECO:0000313" key="2">
    <source>
        <dbReference type="Proteomes" id="UP001213799"/>
    </source>
</evidence>
<protein>
    <submittedName>
        <fullName evidence="1">Uncharacterized protein</fullName>
    </submittedName>
</protein>
<reference evidence="1" key="2">
    <citation type="submission" date="2023-01" db="EMBL/GenBank/DDBJ databases">
        <authorList>
            <person name="Petersen C."/>
        </authorList>
    </citation>
    <scope>NUCLEOTIDE SEQUENCE</scope>
    <source>
        <strain evidence="1">IBT 12815</strain>
    </source>
</reference>
<sequence length="166" mass="18494">MGTFKGPVLRLFQSADINVASRDVNMETPLVLAFERRNFPAVQAFLDFKSVSNKTNPLIIDLLPQAVQVLNAQDSQFALKILHSAVVNDDEALVGIFCIQSSQYHFSDNGVEYHSRSSNPRTPYLDDKTTLMYDPCHVVAEASDEYLTKIFLYSGKINAKSRDGCG</sequence>
<dbReference type="RefSeq" id="XP_056750377.1">
    <property type="nucleotide sequence ID" value="XM_056901709.1"/>
</dbReference>
<dbReference type="EMBL" id="JAQJAE010000005">
    <property type="protein sequence ID" value="KAJ5593751.1"/>
    <property type="molecule type" value="Genomic_DNA"/>
</dbReference>
<dbReference type="GeneID" id="81591951"/>
<dbReference type="InterPro" id="IPR036770">
    <property type="entry name" value="Ankyrin_rpt-contain_sf"/>
</dbReference>
<organism evidence="1 2">
    <name type="scientific">Penicillium hordei</name>
    <dbReference type="NCBI Taxonomy" id="40994"/>
    <lineage>
        <taxon>Eukaryota</taxon>
        <taxon>Fungi</taxon>
        <taxon>Dikarya</taxon>
        <taxon>Ascomycota</taxon>
        <taxon>Pezizomycotina</taxon>
        <taxon>Eurotiomycetes</taxon>
        <taxon>Eurotiomycetidae</taxon>
        <taxon>Eurotiales</taxon>
        <taxon>Aspergillaceae</taxon>
        <taxon>Penicillium</taxon>
    </lineage>
</organism>
<accession>A0AAD6DVD6</accession>
<dbReference type="AlphaFoldDB" id="A0AAD6DVD6"/>
<reference evidence="1" key="1">
    <citation type="journal article" date="2023" name="IMA Fungus">
        <title>Comparative genomic study of the Penicillium genus elucidates a diverse pangenome and 15 lateral gene transfer events.</title>
        <authorList>
            <person name="Petersen C."/>
            <person name="Sorensen T."/>
            <person name="Nielsen M.R."/>
            <person name="Sondergaard T.E."/>
            <person name="Sorensen J.L."/>
            <person name="Fitzpatrick D.A."/>
            <person name="Frisvad J.C."/>
            <person name="Nielsen K.L."/>
        </authorList>
    </citation>
    <scope>NUCLEOTIDE SEQUENCE</scope>
    <source>
        <strain evidence="1">IBT 12815</strain>
    </source>
</reference>
<dbReference type="SUPFAM" id="SSF48403">
    <property type="entry name" value="Ankyrin repeat"/>
    <property type="match status" value="1"/>
</dbReference>
<keyword evidence="2" id="KW-1185">Reference proteome</keyword>